<evidence type="ECO:0000313" key="2">
    <source>
        <dbReference type="Proteomes" id="UP000249915"/>
    </source>
</evidence>
<proteinExistence type="predicted"/>
<keyword evidence="2" id="KW-1185">Reference proteome</keyword>
<dbReference type="RefSeq" id="WP_112284671.1">
    <property type="nucleotide sequence ID" value="NZ_MASW01000006.1"/>
</dbReference>
<gene>
    <name evidence="1" type="ORF">BAY60_27490</name>
</gene>
<dbReference type="OrthoDB" id="3557068at2"/>
<name>A0A2V4AMC9_9PSEU</name>
<dbReference type="EMBL" id="MASW01000006">
    <property type="protein sequence ID" value="PXY21455.1"/>
    <property type="molecule type" value="Genomic_DNA"/>
</dbReference>
<accession>A0A2V4AMC9</accession>
<reference evidence="1 2" key="1">
    <citation type="submission" date="2016-07" db="EMBL/GenBank/DDBJ databases">
        <title>Draft genome sequence of Prauserella muralis DSM 45305, isolated from a mould-covered wall in an indoor environment.</title>
        <authorList>
            <person name="Ruckert C."/>
            <person name="Albersmeier A."/>
            <person name="Jiang C.-L."/>
            <person name="Jiang Y."/>
            <person name="Kalinowski J."/>
            <person name="Schneider O."/>
            <person name="Winkler A."/>
            <person name="Zotchev S.B."/>
        </authorList>
    </citation>
    <scope>NUCLEOTIDE SEQUENCE [LARGE SCALE GENOMIC DNA]</scope>
    <source>
        <strain evidence="1 2">DSM 45305</strain>
    </source>
</reference>
<protein>
    <submittedName>
        <fullName evidence="1">Uncharacterized protein</fullName>
    </submittedName>
</protein>
<organism evidence="1 2">
    <name type="scientific">Prauserella muralis</name>
    <dbReference type="NCBI Taxonomy" id="588067"/>
    <lineage>
        <taxon>Bacteria</taxon>
        <taxon>Bacillati</taxon>
        <taxon>Actinomycetota</taxon>
        <taxon>Actinomycetes</taxon>
        <taxon>Pseudonocardiales</taxon>
        <taxon>Pseudonocardiaceae</taxon>
        <taxon>Prauserella</taxon>
    </lineage>
</organism>
<dbReference type="AlphaFoldDB" id="A0A2V4AMC9"/>
<evidence type="ECO:0000313" key="1">
    <source>
        <dbReference type="EMBL" id="PXY21455.1"/>
    </source>
</evidence>
<comment type="caution">
    <text evidence="1">The sequence shown here is derived from an EMBL/GenBank/DDBJ whole genome shotgun (WGS) entry which is preliminary data.</text>
</comment>
<dbReference type="Proteomes" id="UP000249915">
    <property type="component" value="Unassembled WGS sequence"/>
</dbReference>
<sequence length="82" mass="8669">MIARDRELLARLSQVNSHLGEAVVGLMQDQDGGELPADGVRVLAELLGSMSAALYARAAELTGRVVEPPTRVIIDAEATEIA</sequence>